<evidence type="ECO:0000313" key="5">
    <source>
        <dbReference type="EMBL" id="THF83269.1"/>
    </source>
</evidence>
<dbReference type="InterPro" id="IPR018062">
    <property type="entry name" value="HTH_AraC-typ_CS"/>
</dbReference>
<dbReference type="GO" id="GO:0003700">
    <property type="term" value="F:DNA-binding transcription factor activity"/>
    <property type="evidence" value="ECO:0007669"/>
    <property type="project" value="InterPro"/>
</dbReference>
<dbReference type="InterPro" id="IPR003313">
    <property type="entry name" value="AraC-bd"/>
</dbReference>
<evidence type="ECO:0000313" key="6">
    <source>
        <dbReference type="Proteomes" id="UP000310636"/>
    </source>
</evidence>
<organism evidence="5 6">
    <name type="scientific">Cohnella fermenti</name>
    <dbReference type="NCBI Taxonomy" id="2565925"/>
    <lineage>
        <taxon>Bacteria</taxon>
        <taxon>Bacillati</taxon>
        <taxon>Bacillota</taxon>
        <taxon>Bacilli</taxon>
        <taxon>Bacillales</taxon>
        <taxon>Paenibacillaceae</taxon>
        <taxon>Cohnella</taxon>
    </lineage>
</organism>
<dbReference type="InterPro" id="IPR037923">
    <property type="entry name" value="HTH-like"/>
</dbReference>
<dbReference type="Gene3D" id="1.10.10.60">
    <property type="entry name" value="Homeodomain-like"/>
    <property type="match status" value="2"/>
</dbReference>
<accession>A0A4S4C7K7</accession>
<feature type="domain" description="HTH araC/xylS-type" evidence="4">
    <location>
        <begin position="186"/>
        <end position="284"/>
    </location>
</feature>
<dbReference type="AlphaFoldDB" id="A0A4S4C7K7"/>
<dbReference type="PANTHER" id="PTHR43280:SF2">
    <property type="entry name" value="HTH-TYPE TRANSCRIPTIONAL REGULATOR EXSA"/>
    <property type="match status" value="1"/>
</dbReference>
<dbReference type="Pfam" id="PF02311">
    <property type="entry name" value="AraC_binding"/>
    <property type="match status" value="1"/>
</dbReference>
<keyword evidence="3" id="KW-0804">Transcription</keyword>
<dbReference type="OrthoDB" id="182958at2"/>
<keyword evidence="6" id="KW-1185">Reference proteome</keyword>
<dbReference type="Gene3D" id="2.60.120.10">
    <property type="entry name" value="Jelly Rolls"/>
    <property type="match status" value="1"/>
</dbReference>
<keyword evidence="2" id="KW-0238">DNA-binding</keyword>
<dbReference type="SUPFAM" id="SSF51215">
    <property type="entry name" value="Regulatory protein AraC"/>
    <property type="match status" value="1"/>
</dbReference>
<dbReference type="PANTHER" id="PTHR43280">
    <property type="entry name" value="ARAC-FAMILY TRANSCRIPTIONAL REGULATOR"/>
    <property type="match status" value="1"/>
</dbReference>
<dbReference type="SMART" id="SM00342">
    <property type="entry name" value="HTH_ARAC"/>
    <property type="match status" value="1"/>
</dbReference>
<evidence type="ECO:0000259" key="4">
    <source>
        <dbReference type="PROSITE" id="PS01124"/>
    </source>
</evidence>
<gene>
    <name evidence="5" type="ORF">E6C55_05280</name>
</gene>
<dbReference type="InterPro" id="IPR018060">
    <property type="entry name" value="HTH_AraC"/>
</dbReference>
<dbReference type="RefSeq" id="WP_136368749.1">
    <property type="nucleotide sequence ID" value="NZ_SSOB01000005.1"/>
</dbReference>
<dbReference type="PROSITE" id="PS01124">
    <property type="entry name" value="HTH_ARAC_FAMILY_2"/>
    <property type="match status" value="1"/>
</dbReference>
<dbReference type="SUPFAM" id="SSF46689">
    <property type="entry name" value="Homeodomain-like"/>
    <property type="match status" value="1"/>
</dbReference>
<proteinExistence type="predicted"/>
<keyword evidence="1" id="KW-0805">Transcription regulation</keyword>
<evidence type="ECO:0000256" key="3">
    <source>
        <dbReference type="ARBA" id="ARBA00023163"/>
    </source>
</evidence>
<comment type="caution">
    <text evidence="5">The sequence shown here is derived from an EMBL/GenBank/DDBJ whole genome shotgun (WGS) entry which is preliminary data.</text>
</comment>
<sequence length="290" mass="32754">MIPFHLPGDLELHGSFPFTLKIHELNDDVPPHTHSFIEYTYVISGSATEIVNGTPRPLEVGTFTLLLPHQVHQIRIPKGTELRLYVGAIGLQALFAPDDTSAAFHELLLRAGASGEPSYALEESLASRIHAILAYMYEEIRSDRQRSRLMFKAKLTEALILIERSCFPLPDEGPAGATFNRKGKMREIVQYVYEHYREDINLSSLSEKFQLSVPHISSSFKRFIGDNFHSFLEKIRISHACSLLTAGNETVTAICFEVGFVSYPTFARVFQSRLGMSPIAYRKLNRRVPE</sequence>
<dbReference type="Pfam" id="PF12833">
    <property type="entry name" value="HTH_18"/>
    <property type="match status" value="1"/>
</dbReference>
<protein>
    <submittedName>
        <fullName evidence="5">Helix-turn-helix domain-containing protein</fullName>
    </submittedName>
</protein>
<dbReference type="GO" id="GO:0043565">
    <property type="term" value="F:sequence-specific DNA binding"/>
    <property type="evidence" value="ECO:0007669"/>
    <property type="project" value="InterPro"/>
</dbReference>
<dbReference type="Proteomes" id="UP000310636">
    <property type="component" value="Unassembled WGS sequence"/>
</dbReference>
<evidence type="ECO:0000256" key="1">
    <source>
        <dbReference type="ARBA" id="ARBA00023015"/>
    </source>
</evidence>
<name>A0A4S4C7K7_9BACL</name>
<dbReference type="InterPro" id="IPR014710">
    <property type="entry name" value="RmlC-like_jellyroll"/>
</dbReference>
<reference evidence="5 6" key="1">
    <citation type="submission" date="2019-04" db="EMBL/GenBank/DDBJ databases">
        <title>Cohnella sp. nov. isolated from preserved vegetables.</title>
        <authorList>
            <person name="Lin S.-Y."/>
            <person name="Hung M.-H."/>
            <person name="Young C.-C."/>
        </authorList>
    </citation>
    <scope>NUCLEOTIDE SEQUENCE [LARGE SCALE GENOMIC DNA]</scope>
    <source>
        <strain evidence="5 6">CC-MHH1044</strain>
    </source>
</reference>
<dbReference type="EMBL" id="SSOB01000005">
    <property type="protein sequence ID" value="THF83269.1"/>
    <property type="molecule type" value="Genomic_DNA"/>
</dbReference>
<dbReference type="PROSITE" id="PS00041">
    <property type="entry name" value="HTH_ARAC_FAMILY_1"/>
    <property type="match status" value="1"/>
</dbReference>
<dbReference type="InterPro" id="IPR009057">
    <property type="entry name" value="Homeodomain-like_sf"/>
</dbReference>
<evidence type="ECO:0000256" key="2">
    <source>
        <dbReference type="ARBA" id="ARBA00023125"/>
    </source>
</evidence>